<organism evidence="1 2">
    <name type="scientific">Volvox reticuliferus</name>
    <dbReference type="NCBI Taxonomy" id="1737510"/>
    <lineage>
        <taxon>Eukaryota</taxon>
        <taxon>Viridiplantae</taxon>
        <taxon>Chlorophyta</taxon>
        <taxon>core chlorophytes</taxon>
        <taxon>Chlorophyceae</taxon>
        <taxon>CS clade</taxon>
        <taxon>Chlamydomonadales</taxon>
        <taxon>Volvocaceae</taxon>
        <taxon>Volvox</taxon>
    </lineage>
</organism>
<dbReference type="Proteomes" id="UP000747110">
    <property type="component" value="Unassembled WGS sequence"/>
</dbReference>
<evidence type="ECO:0000313" key="1">
    <source>
        <dbReference type="EMBL" id="GIL90946.1"/>
    </source>
</evidence>
<accession>A0A8J4CZY0</accession>
<reference evidence="1" key="1">
    <citation type="journal article" date="2021" name="Proc. Natl. Acad. Sci. U.S.A.">
        <title>Three genomes in the algal genus Volvox reveal the fate of a haploid sex-determining region after a transition to homothallism.</title>
        <authorList>
            <person name="Yamamoto K."/>
            <person name="Hamaji T."/>
            <person name="Kawai-Toyooka H."/>
            <person name="Matsuzaki R."/>
            <person name="Takahashi F."/>
            <person name="Nishimura Y."/>
            <person name="Kawachi M."/>
            <person name="Noguchi H."/>
            <person name="Minakuchi Y."/>
            <person name="Umen J.G."/>
            <person name="Toyoda A."/>
            <person name="Nozaki H."/>
        </authorList>
    </citation>
    <scope>NUCLEOTIDE SEQUENCE</scope>
    <source>
        <strain evidence="1">NIES-3786</strain>
    </source>
</reference>
<sequence>MQLLYALQLGLLANVWLLLEDLLLLWLQHLDHIGQWSARATLAGRVPVLHDLDLNAQHALAQKNVANSGIDVDLGWVAAANHVSVLELHALGTSSPQLAGDNNLAALGAALHHEAQHAIARPADG</sequence>
<evidence type="ECO:0000313" key="2">
    <source>
        <dbReference type="Proteomes" id="UP000747110"/>
    </source>
</evidence>
<comment type="caution">
    <text evidence="1">The sequence shown here is derived from an EMBL/GenBank/DDBJ whole genome shotgun (WGS) entry which is preliminary data.</text>
</comment>
<dbReference type="AlphaFoldDB" id="A0A8J4CZY0"/>
<name>A0A8J4CZY0_9CHLO</name>
<keyword evidence="2" id="KW-1185">Reference proteome</keyword>
<dbReference type="EMBL" id="BNCP01000061">
    <property type="protein sequence ID" value="GIL90946.1"/>
    <property type="molecule type" value="Genomic_DNA"/>
</dbReference>
<protein>
    <submittedName>
        <fullName evidence="1">Uncharacterized protein</fullName>
    </submittedName>
</protein>
<gene>
    <name evidence="1" type="ORF">Vretifemale_18644</name>
</gene>
<proteinExistence type="predicted"/>